<protein>
    <submittedName>
        <fullName evidence="4">Rhs-family protein</fullName>
    </submittedName>
</protein>
<evidence type="ECO:0000313" key="4">
    <source>
        <dbReference type="EMBL" id="KXO08914.1"/>
    </source>
</evidence>
<dbReference type="Proteomes" id="UP000070282">
    <property type="component" value="Unassembled WGS sequence"/>
</dbReference>
<dbReference type="PATRIC" id="fig|1306954.6.peg.680"/>
<dbReference type="PANTHER" id="PTHR32305">
    <property type="match status" value="1"/>
</dbReference>
<evidence type="ECO:0000256" key="1">
    <source>
        <dbReference type="ARBA" id="ARBA00022737"/>
    </source>
</evidence>
<sequence>MTDARGSVVSYDYDTLNRETQRSFTPITPLAQEVLQVATAYDNNGNRSQLTDPDQSVTRYTFDKLNRVSTVTNLQGATTYTYDKSGLRRKVEYPGNAVMAYQYDNVGRTQTITHSQNSAQVSEYRYEYDAHGNRERQEEENGRGLETTTYAYDNLDRLTQVTYPDVPVGTGTTVLYRYDAAYNRTGETTLNVEATTIADKTYRYNSRNQLTAIDDNLDPAQNVSYDFDANGNQTGKTKAAVETDFVYDVRDHLRSVTTGGSTLGQFLYDYRGMRIEKDGARGIERYSYDDQSVLTQFDDTGATLAKFEYGGNRLISLNSLDNGLQFYHFDALGSPVTLTKPDGSVQARYSYDAWGHKRHQSGESWNRFAFTGHEEDRETNLIYAKARYYDPDTGRFLSQDPWEGDTTIAPSLNKYLYAYANPTVYWDPDGRRPRRDGEGFAEWAWWHFNPVGEHTSQKRQELAGNAIGTANVAKDVVVGTVDSVVTVGNALRPTDSSTRREARNQIVTGAQGAVHAVTHPLETLDGITQQMQMQRNQAQVFRDQGRFIDAGMVEAQETATGIGLVTSAASAPLILRKLGSKMGGQPSISAESSHASGADVGGGRNVGAMQTPPEMLARGDNPYGDGPVEFRAPEGASAAQIEQMKAYCDGCNQALEAGALSPTGRVSTAGSLRRQASRAAARERANAESSGQAYQGHAGHVPDTTWTGTPEPYSWLDLDPAVNMSLGGQSTRYPVGYQPTEFIFRDLPDLE</sequence>
<dbReference type="RefSeq" id="WP_061332443.1">
    <property type="nucleotide sequence ID" value="NZ_LOCO01000012.1"/>
</dbReference>
<comment type="caution">
    <text evidence="4">The sequence shown here is derived from an EMBL/GenBank/DDBJ whole genome shotgun (WGS) entry which is preliminary data.</text>
</comment>
<dbReference type="InterPro" id="IPR031325">
    <property type="entry name" value="RHS_repeat"/>
</dbReference>
<dbReference type="AlphaFoldDB" id="A0A137S8Z0"/>
<dbReference type="InterPro" id="IPR056823">
    <property type="entry name" value="TEN-like_YD-shell"/>
</dbReference>
<dbReference type="Pfam" id="PF25023">
    <property type="entry name" value="TEN_YD-shell"/>
    <property type="match status" value="1"/>
</dbReference>
<feature type="compositionally biased region" description="Polar residues" evidence="2">
    <location>
        <begin position="586"/>
        <end position="595"/>
    </location>
</feature>
<evidence type="ECO:0000313" key="5">
    <source>
        <dbReference type="Proteomes" id="UP000070282"/>
    </source>
</evidence>
<dbReference type="PANTHER" id="PTHR32305:SF15">
    <property type="entry name" value="PROTEIN RHSA-RELATED"/>
    <property type="match status" value="1"/>
</dbReference>
<proteinExistence type="predicted"/>
<gene>
    <name evidence="4" type="ORF">J122_2394</name>
</gene>
<organism evidence="4 5">
    <name type="scientific">Marinobacter excellens LAMA 842</name>
    <dbReference type="NCBI Taxonomy" id="1306954"/>
    <lineage>
        <taxon>Bacteria</taxon>
        <taxon>Pseudomonadati</taxon>
        <taxon>Pseudomonadota</taxon>
        <taxon>Gammaproteobacteria</taxon>
        <taxon>Pseudomonadales</taxon>
        <taxon>Marinobacteraceae</taxon>
        <taxon>Marinobacter</taxon>
    </lineage>
</organism>
<feature type="region of interest" description="Disordered" evidence="2">
    <location>
        <begin position="683"/>
        <end position="708"/>
    </location>
</feature>
<dbReference type="Gene3D" id="2.180.10.10">
    <property type="entry name" value="RHS repeat-associated core"/>
    <property type="match status" value="1"/>
</dbReference>
<keyword evidence="1" id="KW-0677">Repeat</keyword>
<dbReference type="Pfam" id="PF05593">
    <property type="entry name" value="RHS_repeat"/>
    <property type="match status" value="1"/>
</dbReference>
<evidence type="ECO:0000256" key="2">
    <source>
        <dbReference type="SAM" id="MobiDB-lite"/>
    </source>
</evidence>
<dbReference type="EMBL" id="LOCO01000012">
    <property type="protein sequence ID" value="KXO08914.1"/>
    <property type="molecule type" value="Genomic_DNA"/>
</dbReference>
<feature type="region of interest" description="Disordered" evidence="2">
    <location>
        <begin position="582"/>
        <end position="631"/>
    </location>
</feature>
<dbReference type="InterPro" id="IPR050708">
    <property type="entry name" value="T6SS_VgrG/RHS"/>
</dbReference>
<name>A0A137S8Z0_9GAMM</name>
<dbReference type="InterPro" id="IPR022385">
    <property type="entry name" value="Rhs_assc_core"/>
</dbReference>
<evidence type="ECO:0000259" key="3">
    <source>
        <dbReference type="Pfam" id="PF25023"/>
    </source>
</evidence>
<feature type="domain" description="Teneurin-like YD-shell" evidence="3">
    <location>
        <begin position="97"/>
        <end position="419"/>
    </location>
</feature>
<keyword evidence="5" id="KW-1185">Reference proteome</keyword>
<reference evidence="5" key="1">
    <citation type="submission" date="2015-12" db="EMBL/GenBank/DDBJ databases">
        <authorList>
            <person name="Lima A."/>
            <person name="Farahani Zayas N."/>
            <person name="Castro Da Silva M.A."/>
            <person name="Cabral A."/>
            <person name="Pessatti M.L."/>
        </authorList>
    </citation>
    <scope>NUCLEOTIDE SEQUENCE [LARGE SCALE GENOMIC DNA]</scope>
    <source>
        <strain evidence="5">LAMA 842</strain>
    </source>
</reference>
<accession>A0A137S8Z0</accession>
<dbReference type="NCBIfam" id="TIGR03696">
    <property type="entry name" value="Rhs_assc_core"/>
    <property type="match status" value="1"/>
</dbReference>